<dbReference type="PATRIC" id="fig|113653.22.peg.984"/>
<accession>A0A0F7IDV7</accession>
<name>A0A0F7IDV7_9EURY</name>
<dbReference type="InterPro" id="IPR035959">
    <property type="entry name" value="RutC-like_sf"/>
</dbReference>
<dbReference type="Proteomes" id="UP000034723">
    <property type="component" value="Chromosome"/>
</dbReference>
<dbReference type="NCBIfam" id="TIGR00004">
    <property type="entry name" value="Rid family detoxifying hydrolase"/>
    <property type="match status" value="1"/>
</dbReference>
<evidence type="ECO:0000313" key="3">
    <source>
        <dbReference type="Proteomes" id="UP000034723"/>
    </source>
</evidence>
<organism evidence="2 3">
    <name type="scientific">Geoglobus ahangari</name>
    <dbReference type="NCBI Taxonomy" id="113653"/>
    <lineage>
        <taxon>Archaea</taxon>
        <taxon>Methanobacteriati</taxon>
        <taxon>Methanobacteriota</taxon>
        <taxon>Archaeoglobi</taxon>
        <taxon>Archaeoglobales</taxon>
        <taxon>Archaeoglobaceae</taxon>
        <taxon>Geoglobus</taxon>
    </lineage>
</organism>
<protein>
    <submittedName>
        <fullName evidence="2">Reactive intermediate/imine deaminase</fullName>
        <ecNumber evidence="2">3.5.4.-</ecNumber>
    </submittedName>
</protein>
<dbReference type="InterPro" id="IPR006056">
    <property type="entry name" value="RidA"/>
</dbReference>
<dbReference type="InterPro" id="IPR019897">
    <property type="entry name" value="RidA_CS"/>
</dbReference>
<dbReference type="KEGG" id="gah:GAH_00986"/>
<keyword evidence="2" id="KW-0378">Hydrolase</keyword>
<proteinExistence type="inferred from homology"/>
<dbReference type="OrthoDB" id="371655at2157"/>
<reference evidence="2 3" key="1">
    <citation type="submission" date="2015-04" db="EMBL/GenBank/DDBJ databases">
        <title>The complete genome sequence of the hyperthermophilic, obligate iron-reducing archaeon Geoglobus ahangari strain 234T.</title>
        <authorList>
            <person name="Manzella M.P."/>
            <person name="Holmes D.E."/>
            <person name="Rocheleau J.M."/>
            <person name="Chung A."/>
            <person name="Reguera G."/>
            <person name="Kashefi K."/>
        </authorList>
    </citation>
    <scope>NUCLEOTIDE SEQUENCE [LARGE SCALE GENOMIC DNA]</scope>
    <source>
        <strain evidence="2 3">234</strain>
    </source>
</reference>
<sequence>MEFVNSPDAPRPVGPYSHAVMAGDFVFVSGQIPLDKEGRVPESFEERVKRAIENVRAILRACGLDLRNVVKVTVYLRDISRFEEFNEVYARYFTHKPARAVVEVSNLPKNADVEIEVIAYAKS</sequence>
<dbReference type="EMBL" id="CP011267">
    <property type="protein sequence ID" value="AKG91689.1"/>
    <property type="molecule type" value="Genomic_DNA"/>
</dbReference>
<dbReference type="PROSITE" id="PS01094">
    <property type="entry name" value="UPF0076"/>
    <property type="match status" value="1"/>
</dbReference>
<dbReference type="EC" id="3.5.4.-" evidence="2"/>
<dbReference type="RefSeq" id="WP_048095023.1">
    <property type="nucleotide sequence ID" value="NZ_CP011267.1"/>
</dbReference>
<dbReference type="SUPFAM" id="SSF55298">
    <property type="entry name" value="YjgF-like"/>
    <property type="match status" value="1"/>
</dbReference>
<dbReference type="Pfam" id="PF01042">
    <property type="entry name" value="Ribonuc_L-PSP"/>
    <property type="match status" value="1"/>
</dbReference>
<dbReference type="GeneID" id="24803563"/>
<gene>
    <name evidence="2" type="ORF">GAH_00986</name>
</gene>
<dbReference type="HOGENOM" id="CLU_100715_7_3_2"/>
<dbReference type="InterPro" id="IPR006175">
    <property type="entry name" value="YjgF/YER057c/UK114"/>
</dbReference>
<dbReference type="GO" id="GO:0019239">
    <property type="term" value="F:deaminase activity"/>
    <property type="evidence" value="ECO:0007669"/>
    <property type="project" value="TreeGrafter"/>
</dbReference>
<dbReference type="GO" id="GO:0005829">
    <property type="term" value="C:cytosol"/>
    <property type="evidence" value="ECO:0007669"/>
    <property type="project" value="TreeGrafter"/>
</dbReference>
<dbReference type="STRING" id="113653.GAH_00986"/>
<keyword evidence="3" id="KW-1185">Reference proteome</keyword>
<evidence type="ECO:0000313" key="2">
    <source>
        <dbReference type="EMBL" id="AKG91689.1"/>
    </source>
</evidence>
<dbReference type="AlphaFoldDB" id="A0A0F7IDV7"/>
<dbReference type="CDD" id="cd00448">
    <property type="entry name" value="YjgF_YER057c_UK114_family"/>
    <property type="match status" value="1"/>
</dbReference>
<evidence type="ECO:0000256" key="1">
    <source>
        <dbReference type="ARBA" id="ARBA00010552"/>
    </source>
</evidence>
<comment type="similarity">
    <text evidence="1">Belongs to the RutC family.</text>
</comment>
<dbReference type="PANTHER" id="PTHR11803">
    <property type="entry name" value="2-IMINOBUTANOATE/2-IMINOPROPANOATE DEAMINASE RIDA"/>
    <property type="match status" value="1"/>
</dbReference>
<dbReference type="FunFam" id="3.30.1330.40:FF:000001">
    <property type="entry name" value="L-PSP family endoribonuclease"/>
    <property type="match status" value="1"/>
</dbReference>
<dbReference type="Gene3D" id="3.30.1330.40">
    <property type="entry name" value="RutC-like"/>
    <property type="match status" value="1"/>
</dbReference>
<dbReference type="InParanoid" id="A0A0F7IDV7"/>
<dbReference type="PANTHER" id="PTHR11803:SF39">
    <property type="entry name" value="2-IMINOBUTANOATE_2-IMINOPROPANOATE DEAMINASE"/>
    <property type="match status" value="1"/>
</dbReference>